<comment type="caution">
    <text evidence="2">The sequence shown here is derived from an EMBL/GenBank/DDBJ whole genome shotgun (WGS) entry which is preliminary data.</text>
</comment>
<dbReference type="EMBL" id="JAUIZM010000010">
    <property type="protein sequence ID" value="KAK1362081.1"/>
    <property type="molecule type" value="Genomic_DNA"/>
</dbReference>
<evidence type="ECO:0000256" key="1">
    <source>
        <dbReference type="SAM" id="MobiDB-lite"/>
    </source>
</evidence>
<dbReference type="Proteomes" id="UP001237642">
    <property type="component" value="Unassembled WGS sequence"/>
</dbReference>
<keyword evidence="2" id="KW-0328">Glycosyltransferase</keyword>
<name>A0AAD8H8X1_9APIA</name>
<evidence type="ECO:0000313" key="3">
    <source>
        <dbReference type="Proteomes" id="UP001237642"/>
    </source>
</evidence>
<reference evidence="2" key="2">
    <citation type="submission" date="2023-05" db="EMBL/GenBank/DDBJ databases">
        <authorList>
            <person name="Schelkunov M.I."/>
        </authorList>
    </citation>
    <scope>NUCLEOTIDE SEQUENCE</scope>
    <source>
        <strain evidence="2">Hsosn_3</strain>
        <tissue evidence="2">Leaf</tissue>
    </source>
</reference>
<evidence type="ECO:0000313" key="2">
    <source>
        <dbReference type="EMBL" id="KAK1362081.1"/>
    </source>
</evidence>
<keyword evidence="3" id="KW-1185">Reference proteome</keyword>
<organism evidence="2 3">
    <name type="scientific">Heracleum sosnowskyi</name>
    <dbReference type="NCBI Taxonomy" id="360622"/>
    <lineage>
        <taxon>Eukaryota</taxon>
        <taxon>Viridiplantae</taxon>
        <taxon>Streptophyta</taxon>
        <taxon>Embryophyta</taxon>
        <taxon>Tracheophyta</taxon>
        <taxon>Spermatophyta</taxon>
        <taxon>Magnoliopsida</taxon>
        <taxon>eudicotyledons</taxon>
        <taxon>Gunneridae</taxon>
        <taxon>Pentapetalae</taxon>
        <taxon>asterids</taxon>
        <taxon>campanulids</taxon>
        <taxon>Apiales</taxon>
        <taxon>Apiaceae</taxon>
        <taxon>Apioideae</taxon>
        <taxon>apioid superclade</taxon>
        <taxon>Tordylieae</taxon>
        <taxon>Tordyliinae</taxon>
        <taxon>Heracleum</taxon>
    </lineage>
</organism>
<sequence length="179" mass="20339">MASDETNIPELSLLEQLINSRTRPVSQFSPITLPLTNPQNNTNPDQDSLERSDPHDRIILLNPLTQSVVMIEGSAWRINALLNDLVSSNKDGPPPASKASIEAMQTVETKEGDECVICMEEYIDTVAKEMPYIKCLWMRMKIIIRVFLVMRVGEEERFGLVLIVNFEEQPAQHVYRVVE</sequence>
<protein>
    <submittedName>
        <fullName evidence="2">Galactosyltransferase family protein</fullName>
    </submittedName>
</protein>
<dbReference type="GO" id="GO:0016757">
    <property type="term" value="F:glycosyltransferase activity"/>
    <property type="evidence" value="ECO:0007669"/>
    <property type="project" value="UniProtKB-KW"/>
</dbReference>
<feature type="compositionally biased region" description="Low complexity" evidence="1">
    <location>
        <begin position="32"/>
        <end position="46"/>
    </location>
</feature>
<feature type="region of interest" description="Disordered" evidence="1">
    <location>
        <begin position="29"/>
        <end position="52"/>
    </location>
</feature>
<reference evidence="2" key="1">
    <citation type="submission" date="2023-02" db="EMBL/GenBank/DDBJ databases">
        <title>Genome of toxic invasive species Heracleum sosnowskyi carries increased number of genes despite the absence of recent whole-genome duplications.</title>
        <authorList>
            <person name="Schelkunov M."/>
            <person name="Shtratnikova V."/>
            <person name="Makarenko M."/>
            <person name="Klepikova A."/>
            <person name="Omelchenko D."/>
            <person name="Novikova G."/>
            <person name="Obukhova E."/>
            <person name="Bogdanov V."/>
            <person name="Penin A."/>
            <person name="Logacheva M."/>
        </authorList>
    </citation>
    <scope>NUCLEOTIDE SEQUENCE</scope>
    <source>
        <strain evidence="2">Hsosn_3</strain>
        <tissue evidence="2">Leaf</tissue>
    </source>
</reference>
<dbReference type="AlphaFoldDB" id="A0AAD8H8X1"/>
<proteinExistence type="predicted"/>
<accession>A0AAD8H8X1</accession>
<gene>
    <name evidence="2" type="ORF">POM88_046555</name>
</gene>
<keyword evidence="2" id="KW-0808">Transferase</keyword>